<dbReference type="EMBL" id="DXCN01000014">
    <property type="protein sequence ID" value="HIY94341.1"/>
    <property type="molecule type" value="Genomic_DNA"/>
</dbReference>
<evidence type="ECO:0000256" key="7">
    <source>
        <dbReference type="ARBA" id="ARBA00022833"/>
    </source>
</evidence>
<comment type="catalytic activity">
    <reaction evidence="11">
        <text>S-methyl-5'-thioadenosine + phosphate = 5-(methylsulfanyl)-alpha-D-ribose 1-phosphate + adenine</text>
        <dbReference type="Rhea" id="RHEA:11852"/>
        <dbReference type="ChEBI" id="CHEBI:16708"/>
        <dbReference type="ChEBI" id="CHEBI:17509"/>
        <dbReference type="ChEBI" id="CHEBI:43474"/>
        <dbReference type="ChEBI" id="CHEBI:58533"/>
        <dbReference type="EC" id="2.4.2.28"/>
    </reaction>
    <physiologicalReaction direction="left-to-right" evidence="11">
        <dbReference type="Rhea" id="RHEA:11853"/>
    </physiologicalReaction>
</comment>
<evidence type="ECO:0000256" key="4">
    <source>
        <dbReference type="ARBA" id="ARBA00022679"/>
    </source>
</evidence>
<keyword evidence="5" id="KW-0479">Metal-binding</keyword>
<dbReference type="Gene3D" id="3.60.140.10">
    <property type="entry name" value="CNF1/YfiH-like putative cysteine hydrolases"/>
    <property type="match status" value="1"/>
</dbReference>
<keyword evidence="4" id="KW-0808">Transferase</keyword>
<dbReference type="AlphaFoldDB" id="A0A9D1ZQ34"/>
<protein>
    <submittedName>
        <fullName evidence="12">Polyphenol oxidase family protein</fullName>
    </submittedName>
</protein>
<dbReference type="PANTHER" id="PTHR30616">
    <property type="entry name" value="UNCHARACTERIZED PROTEIN YFIH"/>
    <property type="match status" value="1"/>
</dbReference>
<comment type="catalytic activity">
    <reaction evidence="9">
        <text>adenosine + H2O + H(+) = inosine + NH4(+)</text>
        <dbReference type="Rhea" id="RHEA:24408"/>
        <dbReference type="ChEBI" id="CHEBI:15377"/>
        <dbReference type="ChEBI" id="CHEBI:15378"/>
        <dbReference type="ChEBI" id="CHEBI:16335"/>
        <dbReference type="ChEBI" id="CHEBI:17596"/>
        <dbReference type="ChEBI" id="CHEBI:28938"/>
        <dbReference type="EC" id="3.5.4.4"/>
    </reaction>
    <physiologicalReaction direction="left-to-right" evidence="9">
        <dbReference type="Rhea" id="RHEA:24409"/>
    </physiologicalReaction>
</comment>
<dbReference type="CDD" id="cd16833">
    <property type="entry name" value="YfiH"/>
    <property type="match status" value="1"/>
</dbReference>
<evidence type="ECO:0000256" key="5">
    <source>
        <dbReference type="ARBA" id="ARBA00022723"/>
    </source>
</evidence>
<evidence type="ECO:0000256" key="10">
    <source>
        <dbReference type="ARBA" id="ARBA00048968"/>
    </source>
</evidence>
<organism evidence="12 13">
    <name type="scientific">Candidatus Rothia avicola</name>
    <dbReference type="NCBI Taxonomy" id="2840478"/>
    <lineage>
        <taxon>Bacteria</taxon>
        <taxon>Bacillati</taxon>
        <taxon>Actinomycetota</taxon>
        <taxon>Actinomycetes</taxon>
        <taxon>Micrococcales</taxon>
        <taxon>Micrococcaceae</taxon>
        <taxon>Rothia</taxon>
    </lineage>
</organism>
<dbReference type="SUPFAM" id="SSF64438">
    <property type="entry name" value="CNF1/YfiH-like putative cysteine hydrolases"/>
    <property type="match status" value="1"/>
</dbReference>
<evidence type="ECO:0000256" key="11">
    <source>
        <dbReference type="ARBA" id="ARBA00049893"/>
    </source>
</evidence>
<sequence length="284" mass="30132">MADTLFSHRLVTLANGARVNVAFTSAAAGNLGMHVGDDLDQTLANRQTLEDALLGEGTSCGFTYLNQVHGTVVFDADVSDRLSAETEKGLSPHEILDTAPVADAAVSREGRPLAIMVADCIPLVFVGEQAVTGQPVLGVAHAGRRGLLDGVIQGQVEAMEQRGAKNIQAWVGPSICGRCYEVPEAMRQESAELIPQVYSTTSWGTPGLDLPAGAHAVLASLPQVTRVHSDLAACTFENEHLFSHRGHTQRQESAGRIAGLVWVEAGPLATEVPSPSHLYPRYPL</sequence>
<keyword evidence="8" id="KW-0186">Copper</keyword>
<evidence type="ECO:0000256" key="9">
    <source>
        <dbReference type="ARBA" id="ARBA00047989"/>
    </source>
</evidence>
<dbReference type="InterPro" id="IPR011324">
    <property type="entry name" value="Cytotoxic_necrot_fac-like_cat"/>
</dbReference>
<evidence type="ECO:0000313" key="12">
    <source>
        <dbReference type="EMBL" id="HIY94341.1"/>
    </source>
</evidence>
<dbReference type="PANTHER" id="PTHR30616:SF2">
    <property type="entry name" value="PURINE NUCLEOSIDE PHOSPHORYLASE LACC1"/>
    <property type="match status" value="1"/>
</dbReference>
<keyword evidence="6" id="KW-0378">Hydrolase</keyword>
<evidence type="ECO:0000256" key="2">
    <source>
        <dbReference type="ARBA" id="ARBA00003215"/>
    </source>
</evidence>
<comment type="similarity">
    <text evidence="3">Belongs to the purine nucleoside phosphorylase YfiH/LACC1 family.</text>
</comment>
<evidence type="ECO:0000313" key="13">
    <source>
        <dbReference type="Proteomes" id="UP000824134"/>
    </source>
</evidence>
<evidence type="ECO:0000256" key="8">
    <source>
        <dbReference type="ARBA" id="ARBA00023008"/>
    </source>
</evidence>
<dbReference type="InterPro" id="IPR038371">
    <property type="entry name" value="Cu_polyphenol_OxRdtase_sf"/>
</dbReference>
<dbReference type="InterPro" id="IPR003730">
    <property type="entry name" value="Cu_polyphenol_OxRdtase"/>
</dbReference>
<proteinExistence type="inferred from homology"/>
<reference evidence="12" key="1">
    <citation type="journal article" date="2021" name="PeerJ">
        <title>Extensive microbial diversity within the chicken gut microbiome revealed by metagenomics and culture.</title>
        <authorList>
            <person name="Gilroy R."/>
            <person name="Ravi A."/>
            <person name="Getino M."/>
            <person name="Pursley I."/>
            <person name="Horton D.L."/>
            <person name="Alikhan N.F."/>
            <person name="Baker D."/>
            <person name="Gharbi K."/>
            <person name="Hall N."/>
            <person name="Watson M."/>
            <person name="Adriaenssens E.M."/>
            <person name="Foster-Nyarko E."/>
            <person name="Jarju S."/>
            <person name="Secka A."/>
            <person name="Antonio M."/>
            <person name="Oren A."/>
            <person name="Chaudhuri R.R."/>
            <person name="La Ragione R."/>
            <person name="Hildebrand F."/>
            <person name="Pallen M.J."/>
        </authorList>
    </citation>
    <scope>NUCLEOTIDE SEQUENCE</scope>
    <source>
        <strain evidence="12">ChiHjej12B11-9195</strain>
    </source>
</reference>
<dbReference type="GO" id="GO:0005507">
    <property type="term" value="F:copper ion binding"/>
    <property type="evidence" value="ECO:0007669"/>
    <property type="project" value="TreeGrafter"/>
</dbReference>
<comment type="catalytic activity">
    <reaction evidence="1">
        <text>inosine + phosphate = alpha-D-ribose 1-phosphate + hypoxanthine</text>
        <dbReference type="Rhea" id="RHEA:27646"/>
        <dbReference type="ChEBI" id="CHEBI:17368"/>
        <dbReference type="ChEBI" id="CHEBI:17596"/>
        <dbReference type="ChEBI" id="CHEBI:43474"/>
        <dbReference type="ChEBI" id="CHEBI:57720"/>
        <dbReference type="EC" id="2.4.2.1"/>
    </reaction>
    <physiologicalReaction direction="left-to-right" evidence="1">
        <dbReference type="Rhea" id="RHEA:27647"/>
    </physiologicalReaction>
</comment>
<dbReference type="Pfam" id="PF02578">
    <property type="entry name" value="Cu-oxidase_4"/>
    <property type="match status" value="1"/>
</dbReference>
<comment type="catalytic activity">
    <reaction evidence="10">
        <text>adenosine + phosphate = alpha-D-ribose 1-phosphate + adenine</text>
        <dbReference type="Rhea" id="RHEA:27642"/>
        <dbReference type="ChEBI" id="CHEBI:16335"/>
        <dbReference type="ChEBI" id="CHEBI:16708"/>
        <dbReference type="ChEBI" id="CHEBI:43474"/>
        <dbReference type="ChEBI" id="CHEBI:57720"/>
        <dbReference type="EC" id="2.4.2.1"/>
    </reaction>
    <physiologicalReaction direction="left-to-right" evidence="10">
        <dbReference type="Rhea" id="RHEA:27643"/>
    </physiologicalReaction>
</comment>
<dbReference type="Proteomes" id="UP000824134">
    <property type="component" value="Unassembled WGS sequence"/>
</dbReference>
<evidence type="ECO:0000256" key="3">
    <source>
        <dbReference type="ARBA" id="ARBA00007353"/>
    </source>
</evidence>
<evidence type="ECO:0000256" key="6">
    <source>
        <dbReference type="ARBA" id="ARBA00022801"/>
    </source>
</evidence>
<comment type="function">
    <text evidence="2">Purine nucleoside enzyme that catalyzes the phosphorolysis of adenosine and inosine nucleosides, yielding D-ribose 1-phosphate and the respective free bases, adenine and hypoxanthine. Also catalyzes the phosphorolysis of S-methyl-5'-thioadenosine into adenine and S-methyl-5-thio-alpha-D-ribose 1-phosphate. Also has adenosine deaminase activity.</text>
</comment>
<name>A0A9D1ZQ34_9MICC</name>
<comment type="caution">
    <text evidence="12">The sequence shown here is derived from an EMBL/GenBank/DDBJ whole genome shotgun (WGS) entry which is preliminary data.</text>
</comment>
<gene>
    <name evidence="12" type="ORF">H9821_01565</name>
</gene>
<evidence type="ECO:0000256" key="1">
    <source>
        <dbReference type="ARBA" id="ARBA00000553"/>
    </source>
</evidence>
<keyword evidence="7" id="KW-0862">Zinc</keyword>
<dbReference type="GO" id="GO:0017061">
    <property type="term" value="F:S-methyl-5-thioadenosine phosphorylase activity"/>
    <property type="evidence" value="ECO:0007669"/>
    <property type="project" value="UniProtKB-EC"/>
</dbReference>
<dbReference type="GO" id="GO:0016787">
    <property type="term" value="F:hydrolase activity"/>
    <property type="evidence" value="ECO:0007669"/>
    <property type="project" value="UniProtKB-KW"/>
</dbReference>
<reference evidence="12" key="2">
    <citation type="submission" date="2021-04" db="EMBL/GenBank/DDBJ databases">
        <authorList>
            <person name="Gilroy R."/>
        </authorList>
    </citation>
    <scope>NUCLEOTIDE SEQUENCE</scope>
    <source>
        <strain evidence="12">ChiHjej12B11-9195</strain>
    </source>
</reference>
<accession>A0A9D1ZQ34</accession>